<gene>
    <name evidence="4" type="ORF">J2851_003121</name>
</gene>
<keyword evidence="5" id="KW-1185">Reference proteome</keyword>
<feature type="DNA-binding region" description="H-T-H motif" evidence="2">
    <location>
        <begin position="33"/>
        <end position="52"/>
    </location>
</feature>
<dbReference type="InterPro" id="IPR001647">
    <property type="entry name" value="HTH_TetR"/>
</dbReference>
<comment type="caution">
    <text evidence="4">The sequence shown here is derived from an EMBL/GenBank/DDBJ whole genome shotgun (WGS) entry which is preliminary data.</text>
</comment>
<dbReference type="EMBL" id="JAGINP010000010">
    <property type="protein sequence ID" value="MBP2293338.1"/>
    <property type="molecule type" value="Genomic_DNA"/>
</dbReference>
<name>A0ABS4SLA6_9PROT</name>
<dbReference type="Gene3D" id="1.10.357.10">
    <property type="entry name" value="Tetracycline Repressor, domain 2"/>
    <property type="match status" value="1"/>
</dbReference>
<dbReference type="PRINTS" id="PR00455">
    <property type="entry name" value="HTHTETR"/>
</dbReference>
<dbReference type="PROSITE" id="PS01081">
    <property type="entry name" value="HTH_TETR_1"/>
    <property type="match status" value="1"/>
</dbReference>
<organism evidence="4 5">
    <name type="scientific">Azospirillum rugosum</name>
    <dbReference type="NCBI Taxonomy" id="416170"/>
    <lineage>
        <taxon>Bacteria</taxon>
        <taxon>Pseudomonadati</taxon>
        <taxon>Pseudomonadota</taxon>
        <taxon>Alphaproteobacteria</taxon>
        <taxon>Rhodospirillales</taxon>
        <taxon>Azospirillaceae</taxon>
        <taxon>Azospirillum</taxon>
    </lineage>
</organism>
<dbReference type="InterPro" id="IPR023772">
    <property type="entry name" value="DNA-bd_HTH_TetR-type_CS"/>
</dbReference>
<dbReference type="InterPro" id="IPR009057">
    <property type="entry name" value="Homeodomain-like_sf"/>
</dbReference>
<sequence length="194" mass="21035">MTEDKPFGRDATTAALLDAADTLFGEKGPSAVTVREISARANVNHALLHRHFGTKEALLDAIIDKHMNASKAVIEEAAEPDLAIRNLLRYLVSQPAFTRTFAHLILDQRPLSDFVRKNGGTADLAALLHRTGIDEAETRAIAAVVISFSLGWTLFRDLARYAASCDDGTEQLDERAIAMLTDLLHRAMAGAKAG</sequence>
<evidence type="ECO:0000313" key="4">
    <source>
        <dbReference type="EMBL" id="MBP2293338.1"/>
    </source>
</evidence>
<evidence type="ECO:0000256" key="1">
    <source>
        <dbReference type="ARBA" id="ARBA00023125"/>
    </source>
</evidence>
<dbReference type="PROSITE" id="PS50977">
    <property type="entry name" value="HTH_TETR_2"/>
    <property type="match status" value="1"/>
</dbReference>
<dbReference type="Proteomes" id="UP000781958">
    <property type="component" value="Unassembled WGS sequence"/>
</dbReference>
<protein>
    <submittedName>
        <fullName evidence="4">AcrR family transcriptional regulator</fullName>
    </submittedName>
</protein>
<proteinExistence type="predicted"/>
<dbReference type="InterPro" id="IPR050109">
    <property type="entry name" value="HTH-type_TetR-like_transc_reg"/>
</dbReference>
<evidence type="ECO:0000256" key="2">
    <source>
        <dbReference type="PROSITE-ProRule" id="PRU00335"/>
    </source>
</evidence>
<dbReference type="PANTHER" id="PTHR30055">
    <property type="entry name" value="HTH-TYPE TRANSCRIPTIONAL REGULATOR RUTR"/>
    <property type="match status" value="1"/>
</dbReference>
<reference evidence="4 5" key="1">
    <citation type="submission" date="2021-03" db="EMBL/GenBank/DDBJ databases">
        <title>Genomic Encyclopedia of Type Strains, Phase III (KMG-III): the genomes of soil and plant-associated and newly described type strains.</title>
        <authorList>
            <person name="Whitman W."/>
        </authorList>
    </citation>
    <scope>NUCLEOTIDE SEQUENCE [LARGE SCALE GENOMIC DNA]</scope>
    <source>
        <strain evidence="4 5">IMMIB AFH-6</strain>
    </source>
</reference>
<evidence type="ECO:0000313" key="5">
    <source>
        <dbReference type="Proteomes" id="UP000781958"/>
    </source>
</evidence>
<evidence type="ECO:0000259" key="3">
    <source>
        <dbReference type="PROSITE" id="PS50977"/>
    </source>
</evidence>
<feature type="domain" description="HTH tetR-type" evidence="3">
    <location>
        <begin position="10"/>
        <end position="70"/>
    </location>
</feature>
<dbReference type="SUPFAM" id="SSF46689">
    <property type="entry name" value="Homeodomain-like"/>
    <property type="match status" value="1"/>
</dbReference>
<keyword evidence="1 2" id="KW-0238">DNA-binding</keyword>
<dbReference type="PANTHER" id="PTHR30055:SF153">
    <property type="entry name" value="HTH-TYPE TRANSCRIPTIONAL REPRESSOR RV3405C"/>
    <property type="match status" value="1"/>
</dbReference>
<dbReference type="Pfam" id="PF00440">
    <property type="entry name" value="TetR_N"/>
    <property type="match status" value="1"/>
</dbReference>
<dbReference type="RefSeq" id="WP_209767271.1">
    <property type="nucleotide sequence ID" value="NZ_JAGINP010000010.1"/>
</dbReference>
<accession>A0ABS4SLA6</accession>